<comment type="caution">
    <text evidence="9">Lacks conserved residue(s) required for the propagation of feature annotation.</text>
</comment>
<dbReference type="AlphaFoldDB" id="A0A0U3T2U3"/>
<dbReference type="GO" id="GO:0004190">
    <property type="term" value="F:aspartic-type endopeptidase activity"/>
    <property type="evidence" value="ECO:0007669"/>
    <property type="project" value="UniProtKB-UniRule"/>
</dbReference>
<keyword evidence="7 9" id="KW-1133">Transmembrane helix</keyword>
<keyword evidence="4 9" id="KW-0812">Transmembrane</keyword>
<keyword evidence="8 9" id="KW-0472">Membrane</keyword>
<dbReference type="STRING" id="2041.AERYTH_10500"/>
<proteinExistence type="inferred from homology"/>
<evidence type="ECO:0000256" key="4">
    <source>
        <dbReference type="ARBA" id="ARBA00022692"/>
    </source>
</evidence>
<dbReference type="PRINTS" id="PR00781">
    <property type="entry name" value="LIPOSIGPTASE"/>
</dbReference>
<keyword evidence="6 9" id="KW-0378">Hydrolase</keyword>
<dbReference type="PATRIC" id="fig|2041.4.peg.2196"/>
<organism evidence="12 13">
    <name type="scientific">Aeromicrobium erythreum</name>
    <dbReference type="NCBI Taxonomy" id="2041"/>
    <lineage>
        <taxon>Bacteria</taxon>
        <taxon>Bacillati</taxon>
        <taxon>Actinomycetota</taxon>
        <taxon>Actinomycetes</taxon>
        <taxon>Propionibacteriales</taxon>
        <taxon>Nocardioidaceae</taxon>
        <taxon>Aeromicrobium</taxon>
    </lineage>
</organism>
<feature type="active site" evidence="9">
    <location>
        <position position="151"/>
    </location>
</feature>
<dbReference type="EMBL" id="CP011502">
    <property type="protein sequence ID" value="ALX05098.1"/>
    <property type="molecule type" value="Genomic_DNA"/>
</dbReference>
<dbReference type="PANTHER" id="PTHR33695:SF1">
    <property type="entry name" value="LIPOPROTEIN SIGNAL PEPTIDASE"/>
    <property type="match status" value="1"/>
</dbReference>
<evidence type="ECO:0000256" key="2">
    <source>
        <dbReference type="ARBA" id="ARBA00022475"/>
    </source>
</evidence>
<evidence type="ECO:0000256" key="5">
    <source>
        <dbReference type="ARBA" id="ARBA00022750"/>
    </source>
</evidence>
<evidence type="ECO:0000256" key="8">
    <source>
        <dbReference type="ARBA" id="ARBA00023136"/>
    </source>
</evidence>
<feature type="transmembrane region" description="Helical" evidence="9">
    <location>
        <begin position="70"/>
        <end position="97"/>
    </location>
</feature>
<gene>
    <name evidence="9" type="primary">lspA</name>
    <name evidence="12" type="ORF">AERYTH_10500</name>
</gene>
<reference evidence="12 13" key="1">
    <citation type="journal article" date="1991" name="Int. J. Syst. Bacteriol.">
        <title>Description of the erythromycin-producing bacterium Arthrobacter sp. strain NRRL B-3381 as Aeromicrobium erythreum gen. nov., sp. nov.</title>
        <authorList>
            <person name="Miller E.S."/>
            <person name="Woese C.R."/>
            <person name="Brenner S."/>
        </authorList>
    </citation>
    <scope>NUCLEOTIDE SEQUENCE [LARGE SCALE GENOMIC DNA]</scope>
    <source>
        <strain evidence="12 13">AR18</strain>
    </source>
</reference>
<comment type="similarity">
    <text evidence="1 9 11">Belongs to the peptidase A8 family.</text>
</comment>
<dbReference type="EC" id="3.4.23.36" evidence="9"/>
<comment type="catalytic activity">
    <reaction evidence="9 10">
        <text>Release of signal peptides from bacterial membrane prolipoproteins. Hydrolyzes -Xaa-Yaa-Zaa-|-(S,diacylglyceryl)Cys-, in which Xaa is hydrophobic (preferably Leu), and Yaa (Ala or Ser) and Zaa (Gly or Ala) have small, neutral side chains.</text>
        <dbReference type="EC" id="3.4.23.36"/>
    </reaction>
</comment>
<keyword evidence="3 9" id="KW-0645">Protease</keyword>
<feature type="transmembrane region" description="Helical" evidence="9">
    <location>
        <begin position="141"/>
        <end position="163"/>
    </location>
</feature>
<dbReference type="GO" id="GO:0006508">
    <property type="term" value="P:proteolysis"/>
    <property type="evidence" value="ECO:0007669"/>
    <property type="project" value="UniProtKB-KW"/>
</dbReference>
<dbReference type="KEGG" id="aer:AERYTH_10500"/>
<evidence type="ECO:0000256" key="3">
    <source>
        <dbReference type="ARBA" id="ARBA00022670"/>
    </source>
</evidence>
<keyword evidence="13" id="KW-1185">Reference proteome</keyword>
<keyword evidence="2 9" id="KW-1003">Cell membrane</keyword>
<dbReference type="GO" id="GO:0005886">
    <property type="term" value="C:plasma membrane"/>
    <property type="evidence" value="ECO:0007669"/>
    <property type="project" value="UniProtKB-SubCell"/>
</dbReference>
<protein>
    <recommendedName>
        <fullName evidence="9">Lipoprotein signal peptidase</fullName>
        <ecNumber evidence="9">3.4.23.36</ecNumber>
    </recommendedName>
    <alternativeName>
        <fullName evidence="9">Prolipoprotein signal peptidase</fullName>
    </alternativeName>
    <alternativeName>
        <fullName evidence="9">Signal peptidase II</fullName>
        <shortName evidence="9">SPase II</shortName>
    </alternativeName>
</protein>
<accession>A0A0U3T2U3</accession>
<evidence type="ECO:0000256" key="9">
    <source>
        <dbReference type="HAMAP-Rule" id="MF_00161"/>
    </source>
</evidence>
<comment type="function">
    <text evidence="9 10">This protein specifically catalyzes the removal of signal peptides from prolipoproteins.</text>
</comment>
<comment type="subcellular location">
    <subcellularLocation>
        <location evidence="9">Cell membrane</location>
        <topology evidence="9">Multi-pass membrane protein</topology>
    </subcellularLocation>
</comment>
<evidence type="ECO:0000256" key="11">
    <source>
        <dbReference type="RuleBase" id="RU004181"/>
    </source>
</evidence>
<dbReference type="UniPathway" id="UPA00665"/>
<dbReference type="HAMAP" id="MF_00161">
    <property type="entry name" value="LspA"/>
    <property type="match status" value="1"/>
</dbReference>
<feature type="active site" evidence="9">
    <location>
        <position position="137"/>
    </location>
</feature>
<dbReference type="Proteomes" id="UP000067689">
    <property type="component" value="Chromosome"/>
</dbReference>
<evidence type="ECO:0000256" key="10">
    <source>
        <dbReference type="RuleBase" id="RU000594"/>
    </source>
</evidence>
<sequence>MTAMPESSEAASVPTPRRRVVPLFLAVVAAAWVVDQLTKVLAVDRLADRAEPIRLVPGVLELTFLRNPGAAFGMGASMTVLLSVVAIAVCVAVVRLAARLRDRVWTVALVLLLAGALGNLTDRVFREPGPFRGHVVDFIDYGGFFVGNVADIYLTVAAVLVVIRTWQGVGIDGTRAEADESGAKDRA</sequence>
<evidence type="ECO:0000313" key="13">
    <source>
        <dbReference type="Proteomes" id="UP000067689"/>
    </source>
</evidence>
<evidence type="ECO:0000313" key="12">
    <source>
        <dbReference type="EMBL" id="ALX05098.1"/>
    </source>
</evidence>
<evidence type="ECO:0000256" key="7">
    <source>
        <dbReference type="ARBA" id="ARBA00022989"/>
    </source>
</evidence>
<dbReference type="PANTHER" id="PTHR33695">
    <property type="entry name" value="LIPOPROTEIN SIGNAL PEPTIDASE"/>
    <property type="match status" value="1"/>
</dbReference>
<name>A0A0U3T2U3_9ACTN</name>
<dbReference type="InterPro" id="IPR001872">
    <property type="entry name" value="Peptidase_A8"/>
</dbReference>
<dbReference type="Pfam" id="PF01252">
    <property type="entry name" value="Peptidase_A8"/>
    <property type="match status" value="1"/>
</dbReference>
<dbReference type="NCBIfam" id="TIGR00077">
    <property type="entry name" value="lspA"/>
    <property type="match status" value="1"/>
</dbReference>
<feature type="transmembrane region" description="Helical" evidence="9">
    <location>
        <begin position="104"/>
        <end position="121"/>
    </location>
</feature>
<dbReference type="PROSITE" id="PS00855">
    <property type="entry name" value="SPASE_II"/>
    <property type="match status" value="1"/>
</dbReference>
<comment type="pathway">
    <text evidence="9">Protein modification; lipoprotein biosynthesis (signal peptide cleavage).</text>
</comment>
<evidence type="ECO:0000256" key="1">
    <source>
        <dbReference type="ARBA" id="ARBA00006139"/>
    </source>
</evidence>
<evidence type="ECO:0000256" key="6">
    <source>
        <dbReference type="ARBA" id="ARBA00022801"/>
    </source>
</evidence>
<keyword evidence="5 9" id="KW-0064">Aspartyl protease</keyword>